<feature type="compositionally biased region" description="Polar residues" evidence="1">
    <location>
        <begin position="80"/>
        <end position="90"/>
    </location>
</feature>
<organism evidence="2 3">
    <name type="scientific">Mycolicibacterium sarraceniae</name>
    <dbReference type="NCBI Taxonomy" id="1534348"/>
    <lineage>
        <taxon>Bacteria</taxon>
        <taxon>Bacillati</taxon>
        <taxon>Actinomycetota</taxon>
        <taxon>Actinomycetes</taxon>
        <taxon>Mycobacteriales</taxon>
        <taxon>Mycobacteriaceae</taxon>
        <taxon>Mycolicibacterium</taxon>
    </lineage>
</organism>
<accession>A0A7I7SQS4</accession>
<proteinExistence type="predicted"/>
<dbReference type="EMBL" id="AP022595">
    <property type="protein sequence ID" value="BBY59168.1"/>
    <property type="molecule type" value="Genomic_DNA"/>
</dbReference>
<evidence type="ECO:0000256" key="1">
    <source>
        <dbReference type="SAM" id="MobiDB-lite"/>
    </source>
</evidence>
<protein>
    <submittedName>
        <fullName evidence="2">Uncharacterized protein</fullName>
    </submittedName>
</protein>
<gene>
    <name evidence="2" type="ORF">MSAR_23040</name>
</gene>
<feature type="region of interest" description="Disordered" evidence="1">
    <location>
        <begin position="71"/>
        <end position="90"/>
    </location>
</feature>
<dbReference type="KEGG" id="msar:MSAR_23040"/>
<keyword evidence="3" id="KW-1185">Reference proteome</keyword>
<name>A0A7I7SQS4_9MYCO</name>
<reference evidence="2 3" key="1">
    <citation type="journal article" date="2019" name="Emerg. Microbes Infect.">
        <title>Comprehensive subspecies identification of 175 nontuberculous mycobacteria species based on 7547 genomic profiles.</title>
        <authorList>
            <person name="Matsumoto Y."/>
            <person name="Kinjo T."/>
            <person name="Motooka D."/>
            <person name="Nabeya D."/>
            <person name="Jung N."/>
            <person name="Uechi K."/>
            <person name="Horii T."/>
            <person name="Iida T."/>
            <person name="Fujita J."/>
            <person name="Nakamura S."/>
        </authorList>
    </citation>
    <scope>NUCLEOTIDE SEQUENCE [LARGE SCALE GENOMIC DNA]</scope>
    <source>
        <strain evidence="2 3">JCM 30395</strain>
    </source>
</reference>
<evidence type="ECO:0000313" key="3">
    <source>
        <dbReference type="Proteomes" id="UP000466445"/>
    </source>
</evidence>
<dbReference type="AlphaFoldDB" id="A0A7I7SQS4"/>
<sequence length="90" mass="9419">MTALTDTITGPASMPPSGCKARKASLLSRGAHTEDQRVHDGGTWSLHTEVAAVCGPARLPGPLALRRKCSAAATRRQCGRPSSNPISRRG</sequence>
<dbReference type="RefSeq" id="WP_163697060.1">
    <property type="nucleotide sequence ID" value="NZ_AP022595.1"/>
</dbReference>
<feature type="region of interest" description="Disordered" evidence="1">
    <location>
        <begin position="1"/>
        <end position="20"/>
    </location>
</feature>
<feature type="compositionally biased region" description="Polar residues" evidence="1">
    <location>
        <begin position="1"/>
        <end position="10"/>
    </location>
</feature>
<evidence type="ECO:0000313" key="2">
    <source>
        <dbReference type="EMBL" id="BBY59168.1"/>
    </source>
</evidence>
<dbReference type="Proteomes" id="UP000466445">
    <property type="component" value="Chromosome"/>
</dbReference>